<dbReference type="Proteomes" id="UP001634154">
    <property type="component" value="Unassembled WGS sequence"/>
</dbReference>
<dbReference type="EMBL" id="JBJXVJ010000005">
    <property type="protein sequence ID" value="MFN1219567.1"/>
    <property type="molecule type" value="Genomic_DNA"/>
</dbReference>
<comment type="caution">
    <text evidence="7">The sequence shown here is derived from an EMBL/GenBank/DDBJ whole genome shotgun (WGS) entry which is preliminary data.</text>
</comment>
<evidence type="ECO:0000256" key="1">
    <source>
        <dbReference type="ARBA" id="ARBA00001231"/>
    </source>
</evidence>
<evidence type="ECO:0000256" key="5">
    <source>
        <dbReference type="ARBA" id="ARBA00023295"/>
    </source>
</evidence>
<keyword evidence="4 7" id="KW-0378">Hydrolase</keyword>
<dbReference type="InterPro" id="IPR017853">
    <property type="entry name" value="GH"/>
</dbReference>
<feature type="domain" description="Glycoside hydrolase family 3 N-terminal" evidence="6">
    <location>
        <begin position="166"/>
        <end position="389"/>
    </location>
</feature>
<dbReference type="PANTHER" id="PTHR30480">
    <property type="entry name" value="BETA-HEXOSAMINIDASE-RELATED"/>
    <property type="match status" value="1"/>
</dbReference>
<evidence type="ECO:0000256" key="2">
    <source>
        <dbReference type="ARBA" id="ARBA00005336"/>
    </source>
</evidence>
<gene>
    <name evidence="7" type="ORF">ACKW6Q_21580</name>
</gene>
<dbReference type="InterPro" id="IPR050226">
    <property type="entry name" value="NagZ_Beta-hexosaminidase"/>
</dbReference>
<evidence type="ECO:0000313" key="8">
    <source>
        <dbReference type="Proteomes" id="UP001634154"/>
    </source>
</evidence>
<proteinExistence type="inferred from homology"/>
<keyword evidence="5" id="KW-0326">Glycosidase</keyword>
<sequence>MKISKLSAITLINSILLFSCEKKQVIPTDRISATDTLEVGSREKKAAKNWIINDFLSNNELLNQEVERVFTEMSLHEKAAQLITLSDRVDKIYPDFDKLMDDGIAGGVLYLKLNEKRILEIVNKHDAFPNGKTKTLFMADAEPSLMRYKFLDYKEKIPNTIDIPADKIDDYTLKIDELLKKYHVKLNLGTVGDLGENEEVISNRAWGKTSREVISNTTMHIEVMQKDGIGATLKHFPGHGNIKGDSHNELVKINGELTELENFKSIMEQANPVAVLTGHIAIENNKKYGSALPATINPLIMKDLLRNSNDPELKSNSLDYKGLIITDAMNMKAVMNIPDVDFKALKAGNDIILIPKNPRSLHKRIKNILENRNHELHNQITESVKRVLKFKICSDLIQ</sequence>
<dbReference type="RefSeq" id="WP_409358193.1">
    <property type="nucleotide sequence ID" value="NZ_JBJXVJ010000005.1"/>
</dbReference>
<dbReference type="GO" id="GO:0016787">
    <property type="term" value="F:hydrolase activity"/>
    <property type="evidence" value="ECO:0007669"/>
    <property type="project" value="UniProtKB-KW"/>
</dbReference>
<reference evidence="7 8" key="1">
    <citation type="submission" date="2024-12" db="EMBL/GenBank/DDBJ databases">
        <title>Draft genome sequence of Chryseobacterium kwangjuense AG447.</title>
        <authorList>
            <person name="Cheptsov V.S."/>
            <person name="Belov A."/>
            <person name="Zavarzina A.G."/>
        </authorList>
    </citation>
    <scope>NUCLEOTIDE SEQUENCE [LARGE SCALE GENOMIC DNA]</scope>
    <source>
        <strain evidence="7 8">AG447</strain>
    </source>
</reference>
<accession>A0ABW9K8Z4</accession>
<evidence type="ECO:0000259" key="6">
    <source>
        <dbReference type="Pfam" id="PF00933"/>
    </source>
</evidence>
<protein>
    <recommendedName>
        <fullName evidence="3">beta-N-acetylhexosaminidase</fullName>
        <ecNumber evidence="3">3.2.1.52</ecNumber>
    </recommendedName>
</protein>
<dbReference type="InterPro" id="IPR001764">
    <property type="entry name" value="Glyco_hydro_3_N"/>
</dbReference>
<evidence type="ECO:0000313" key="7">
    <source>
        <dbReference type="EMBL" id="MFN1219567.1"/>
    </source>
</evidence>
<keyword evidence="8" id="KW-1185">Reference proteome</keyword>
<dbReference type="Gene3D" id="3.20.20.300">
    <property type="entry name" value="Glycoside hydrolase, family 3, N-terminal domain"/>
    <property type="match status" value="1"/>
</dbReference>
<dbReference type="InterPro" id="IPR036962">
    <property type="entry name" value="Glyco_hydro_3_N_sf"/>
</dbReference>
<comment type="similarity">
    <text evidence="2">Belongs to the glycosyl hydrolase 3 family.</text>
</comment>
<dbReference type="Pfam" id="PF00933">
    <property type="entry name" value="Glyco_hydro_3"/>
    <property type="match status" value="1"/>
</dbReference>
<dbReference type="EC" id="3.2.1.52" evidence="3"/>
<dbReference type="PANTHER" id="PTHR30480:SF13">
    <property type="entry name" value="BETA-HEXOSAMINIDASE"/>
    <property type="match status" value="1"/>
</dbReference>
<dbReference type="PROSITE" id="PS51257">
    <property type="entry name" value="PROKAR_LIPOPROTEIN"/>
    <property type="match status" value="1"/>
</dbReference>
<evidence type="ECO:0000256" key="3">
    <source>
        <dbReference type="ARBA" id="ARBA00012663"/>
    </source>
</evidence>
<organism evidence="7 8">
    <name type="scientific">Chryseobacterium kwangjuense</name>
    <dbReference type="NCBI Taxonomy" id="267125"/>
    <lineage>
        <taxon>Bacteria</taxon>
        <taxon>Pseudomonadati</taxon>
        <taxon>Bacteroidota</taxon>
        <taxon>Flavobacteriia</taxon>
        <taxon>Flavobacteriales</taxon>
        <taxon>Weeksellaceae</taxon>
        <taxon>Chryseobacterium group</taxon>
        <taxon>Chryseobacterium</taxon>
    </lineage>
</organism>
<dbReference type="SUPFAM" id="SSF51445">
    <property type="entry name" value="(Trans)glycosidases"/>
    <property type="match status" value="1"/>
</dbReference>
<name>A0ABW9K8Z4_9FLAO</name>
<evidence type="ECO:0000256" key="4">
    <source>
        <dbReference type="ARBA" id="ARBA00022801"/>
    </source>
</evidence>
<comment type="catalytic activity">
    <reaction evidence="1">
        <text>Hydrolysis of terminal non-reducing N-acetyl-D-hexosamine residues in N-acetyl-beta-D-hexosaminides.</text>
        <dbReference type="EC" id="3.2.1.52"/>
    </reaction>
</comment>